<dbReference type="Proteomes" id="UP000824120">
    <property type="component" value="Chromosome 8"/>
</dbReference>
<gene>
    <name evidence="9" type="ORF">H5410_041215</name>
</gene>
<evidence type="ECO:0000256" key="5">
    <source>
        <dbReference type="SAM" id="Coils"/>
    </source>
</evidence>
<protein>
    <recommendedName>
        <fullName evidence="8">GRF-type domain-containing protein</fullName>
    </recommendedName>
</protein>
<feature type="coiled-coil region" evidence="5">
    <location>
        <begin position="126"/>
        <end position="167"/>
    </location>
</feature>
<comment type="caution">
    <text evidence="9">The sequence shown here is derived from an EMBL/GenBank/DDBJ whole genome shotgun (WGS) entry which is preliminary data.</text>
</comment>
<keyword evidence="7" id="KW-0812">Transmembrane</keyword>
<keyword evidence="1" id="KW-0479">Metal-binding</keyword>
<keyword evidence="5" id="KW-0175">Coiled coil</keyword>
<evidence type="ECO:0000256" key="1">
    <source>
        <dbReference type="ARBA" id="ARBA00022723"/>
    </source>
</evidence>
<name>A0A9J5XSD1_SOLCO</name>
<evidence type="ECO:0000313" key="9">
    <source>
        <dbReference type="EMBL" id="KAG5590701.1"/>
    </source>
</evidence>
<keyword evidence="2 4" id="KW-0863">Zinc-finger</keyword>
<organism evidence="9 10">
    <name type="scientific">Solanum commersonii</name>
    <name type="common">Commerson's wild potato</name>
    <name type="synonym">Commerson's nightshade</name>
    <dbReference type="NCBI Taxonomy" id="4109"/>
    <lineage>
        <taxon>Eukaryota</taxon>
        <taxon>Viridiplantae</taxon>
        <taxon>Streptophyta</taxon>
        <taxon>Embryophyta</taxon>
        <taxon>Tracheophyta</taxon>
        <taxon>Spermatophyta</taxon>
        <taxon>Magnoliopsida</taxon>
        <taxon>eudicotyledons</taxon>
        <taxon>Gunneridae</taxon>
        <taxon>Pentapetalae</taxon>
        <taxon>asterids</taxon>
        <taxon>lamiids</taxon>
        <taxon>Solanales</taxon>
        <taxon>Solanaceae</taxon>
        <taxon>Solanoideae</taxon>
        <taxon>Solaneae</taxon>
        <taxon>Solanum</taxon>
    </lineage>
</organism>
<keyword evidence="7" id="KW-0472">Membrane</keyword>
<proteinExistence type="predicted"/>
<dbReference type="EMBL" id="JACXVP010000008">
    <property type="protein sequence ID" value="KAG5590701.1"/>
    <property type="molecule type" value="Genomic_DNA"/>
</dbReference>
<keyword evidence="10" id="KW-1185">Reference proteome</keyword>
<evidence type="ECO:0000313" key="10">
    <source>
        <dbReference type="Proteomes" id="UP000824120"/>
    </source>
</evidence>
<evidence type="ECO:0000256" key="7">
    <source>
        <dbReference type="SAM" id="Phobius"/>
    </source>
</evidence>
<reference evidence="9 10" key="1">
    <citation type="submission" date="2020-09" db="EMBL/GenBank/DDBJ databases">
        <title>De no assembly of potato wild relative species, Solanum commersonii.</title>
        <authorList>
            <person name="Cho K."/>
        </authorList>
    </citation>
    <scope>NUCLEOTIDE SEQUENCE [LARGE SCALE GENOMIC DNA]</scope>
    <source>
        <strain evidence="9">LZ3.2</strain>
        <tissue evidence="9">Leaf</tissue>
    </source>
</reference>
<evidence type="ECO:0000259" key="8">
    <source>
        <dbReference type="PROSITE" id="PS51999"/>
    </source>
</evidence>
<evidence type="ECO:0000256" key="2">
    <source>
        <dbReference type="ARBA" id="ARBA00022771"/>
    </source>
</evidence>
<evidence type="ECO:0000256" key="3">
    <source>
        <dbReference type="ARBA" id="ARBA00022833"/>
    </source>
</evidence>
<dbReference type="AlphaFoldDB" id="A0A9J5XSD1"/>
<feature type="domain" description="GRF-type" evidence="8">
    <location>
        <begin position="78"/>
        <end position="119"/>
    </location>
</feature>
<dbReference type="PANTHER" id="PTHR33248">
    <property type="entry name" value="ZINC ION-BINDING PROTEIN"/>
    <property type="match status" value="1"/>
</dbReference>
<evidence type="ECO:0000256" key="6">
    <source>
        <dbReference type="SAM" id="MobiDB-lite"/>
    </source>
</evidence>
<dbReference type="PROSITE" id="PS51999">
    <property type="entry name" value="ZF_GRF"/>
    <property type="match status" value="1"/>
</dbReference>
<feature type="region of interest" description="Disordered" evidence="6">
    <location>
        <begin position="48"/>
        <end position="70"/>
    </location>
</feature>
<keyword evidence="7" id="KW-1133">Transmembrane helix</keyword>
<keyword evidence="3" id="KW-0862">Zinc</keyword>
<dbReference type="GO" id="GO:0008270">
    <property type="term" value="F:zinc ion binding"/>
    <property type="evidence" value="ECO:0007669"/>
    <property type="project" value="UniProtKB-KW"/>
</dbReference>
<accession>A0A9J5XSD1</accession>
<feature type="transmembrane region" description="Helical" evidence="7">
    <location>
        <begin position="199"/>
        <end position="217"/>
    </location>
</feature>
<dbReference type="OrthoDB" id="1301864at2759"/>
<sequence length="220" mass="25354">MIYRDLTGTGLDRNGTGMNRDEPVPVYRYQIMIPFRSVYRFNVSRPVPNTTGPERTGTVPVQPVPKMSQNSYSSQRKCSCGLVVKTLISSTTSNPGRRFFRYPRPDFSSCGYWEWEDQVFPEVAYLRNLESSLKDVKMEMDNSKIEVENLKIEMENLKIVVENLKIKVGHLLETIATLEASNDLVVEKVRTFQDKYHKIKYKVMISCFLFVGFLVALTTK</sequence>
<dbReference type="InterPro" id="IPR010666">
    <property type="entry name" value="Znf_GRF"/>
</dbReference>
<evidence type="ECO:0000256" key="4">
    <source>
        <dbReference type="PROSITE-ProRule" id="PRU01343"/>
    </source>
</evidence>
<dbReference type="Pfam" id="PF06839">
    <property type="entry name" value="Zn_ribbon_GRF"/>
    <property type="match status" value="1"/>
</dbReference>